<dbReference type="AlphaFoldDB" id="A0A1X7SLV2"/>
<feature type="region of interest" description="Disordered" evidence="1">
    <location>
        <begin position="287"/>
        <end position="319"/>
    </location>
</feature>
<dbReference type="InParanoid" id="A0A1X7SLV2"/>
<sequence length="319" mass="35604">MASQTTSDHDLTPDSPKNRGRPRKRSKLDDVTFSEVERFFEQVEKKLSDSVANLVAEALSPLRQLIDEQLRSFKQRLEDMEASFNAQISELTGKIQQLESSPPVATTYAAAVGSHADNDTSALSAGLTNPVTARNEYSRSDNALNLVFYGISESRKGTPKHTRYMADHKKITDVLTSLNADNDYSVSICYRLGRYSNTAQSPRPVLVKFNKAIDVSSIWSRRRALQPPIVIKPQMTREERQVETILLRKRWGLIQSNVPKSEIRINGRRLYVNGHLHGQVSESSTYIASPSFEGGTDDNSTVAHEGVDSLDNGEHPQSD</sequence>
<dbReference type="EnsemblMetazoa" id="Aqu2.1.03117_001">
    <property type="protein sequence ID" value="Aqu2.1.03117_001"/>
    <property type="gene ID" value="Aqu2.1.03117"/>
</dbReference>
<organism evidence="2">
    <name type="scientific">Amphimedon queenslandica</name>
    <name type="common">Sponge</name>
    <dbReference type="NCBI Taxonomy" id="400682"/>
    <lineage>
        <taxon>Eukaryota</taxon>
        <taxon>Metazoa</taxon>
        <taxon>Porifera</taxon>
        <taxon>Demospongiae</taxon>
        <taxon>Heteroscleromorpha</taxon>
        <taxon>Haplosclerida</taxon>
        <taxon>Niphatidae</taxon>
        <taxon>Amphimedon</taxon>
    </lineage>
</organism>
<name>A0A1X7SLV2_AMPQE</name>
<evidence type="ECO:0000313" key="2">
    <source>
        <dbReference type="EnsemblMetazoa" id="Aqu2.1.03117_001"/>
    </source>
</evidence>
<feature type="region of interest" description="Disordered" evidence="1">
    <location>
        <begin position="1"/>
        <end position="28"/>
    </location>
</feature>
<protein>
    <submittedName>
        <fullName evidence="2">Uncharacterized protein</fullName>
    </submittedName>
</protein>
<proteinExistence type="predicted"/>
<evidence type="ECO:0000256" key="1">
    <source>
        <dbReference type="SAM" id="MobiDB-lite"/>
    </source>
</evidence>
<accession>A0A1X7SLV2</accession>
<reference evidence="2" key="1">
    <citation type="submission" date="2017-05" db="UniProtKB">
        <authorList>
            <consortium name="EnsemblMetazoa"/>
        </authorList>
    </citation>
    <scope>IDENTIFICATION</scope>
</reference>